<dbReference type="Proteomes" id="UP000236724">
    <property type="component" value="Unassembled WGS sequence"/>
</dbReference>
<protein>
    <submittedName>
        <fullName evidence="2">Uncharacterized protein</fullName>
    </submittedName>
</protein>
<dbReference type="OrthoDB" id="516502at2"/>
<dbReference type="EMBL" id="FMSV02000542">
    <property type="protein sequence ID" value="SEH08022.1"/>
    <property type="molecule type" value="Genomic_DNA"/>
</dbReference>
<feature type="coiled-coil region" evidence="1">
    <location>
        <begin position="77"/>
        <end position="111"/>
    </location>
</feature>
<keyword evidence="3" id="KW-1185">Reference proteome</keyword>
<organism evidence="2 3">
    <name type="scientific">Candidatus Venteria ishoeyi</name>
    <dbReference type="NCBI Taxonomy" id="1899563"/>
    <lineage>
        <taxon>Bacteria</taxon>
        <taxon>Pseudomonadati</taxon>
        <taxon>Pseudomonadota</taxon>
        <taxon>Gammaproteobacteria</taxon>
        <taxon>Thiotrichales</taxon>
        <taxon>Thiotrichaceae</taxon>
        <taxon>Venteria</taxon>
    </lineage>
</organism>
<dbReference type="AlphaFoldDB" id="A0A1H6FD70"/>
<dbReference type="InterPro" id="IPR011990">
    <property type="entry name" value="TPR-like_helical_dom_sf"/>
</dbReference>
<evidence type="ECO:0000313" key="2">
    <source>
        <dbReference type="EMBL" id="SEH08022.1"/>
    </source>
</evidence>
<gene>
    <name evidence="2" type="ORF">MBHS_03910</name>
</gene>
<proteinExistence type="predicted"/>
<keyword evidence="1" id="KW-0175">Coiled coil</keyword>
<accession>A0A1H6FD70</accession>
<sequence>MKKITLNKYEKIAIKYLIEDLQAATLPGTTLSNVLNTLELRDKAVSNITLEFLKRRKLLALYVYAKKECSLAEYLSSAELEQKNRRLIIEKEALKEKLRQTKLKEEAAIRQQAAIEKQRAYDNNPKNIARAKQLKLRNKYNLSYFIESHYFQNLMKILHNLDKGCRLSESEIIWLNIDGKEYFTDELRARFHNNEADFYATEFRNKKDPWLAVNASSHYRKCAKSKVADLILNTIKVSNLKNIKLKSAIYTTHGGVKRDLHKAKEAIFLGEKAHKLTMQDFRPCTLLGAVHMETGNYNIGQEWYTKAIENGFSEKSMDYELKNIFMRAKQSNKESLRNYLLKIDSERYSWVRKKTWD</sequence>
<reference evidence="2 3" key="1">
    <citation type="submission" date="2016-10" db="EMBL/GenBank/DDBJ databases">
        <authorList>
            <person name="de Groot N.N."/>
        </authorList>
    </citation>
    <scope>NUCLEOTIDE SEQUENCE [LARGE SCALE GENOMIC DNA]</scope>
    <source>
        <strain evidence="2">MBHS1</strain>
    </source>
</reference>
<evidence type="ECO:0000256" key="1">
    <source>
        <dbReference type="SAM" id="Coils"/>
    </source>
</evidence>
<evidence type="ECO:0000313" key="3">
    <source>
        <dbReference type="Proteomes" id="UP000236724"/>
    </source>
</evidence>
<dbReference type="SUPFAM" id="SSF48452">
    <property type="entry name" value="TPR-like"/>
    <property type="match status" value="1"/>
</dbReference>
<dbReference type="RefSeq" id="WP_103921605.1">
    <property type="nucleotide sequence ID" value="NZ_FMSV02000542.1"/>
</dbReference>
<name>A0A1H6FD70_9GAMM</name>